<name>A0AAC8W3A8_9PROT</name>
<reference evidence="3" key="1">
    <citation type="submission" date="2015-08" db="EMBL/GenBank/DDBJ databases">
        <title>Complete Genome Sequence of Azospirillum thiophilum BV-S.</title>
        <authorList>
            <person name="Fomenkov A."/>
            <person name="Vincze T."/>
            <person name="Grabovich M."/>
            <person name="Dubinina G."/>
            <person name="Orlova M."/>
            <person name="Belousova E."/>
            <person name="Roberts R.J."/>
        </authorList>
    </citation>
    <scope>NUCLEOTIDE SEQUENCE [LARGE SCALE GENOMIC DNA]</scope>
    <source>
        <strain evidence="3">BV-S</strain>
    </source>
</reference>
<reference evidence="2 3" key="2">
    <citation type="journal article" date="2016" name="Genome Announc.">
        <title>Complete Genome Sequence of a Strain of Azospirillum thiophilum Isolated from a Sulfide Spring.</title>
        <authorList>
            <person name="Fomenkov A."/>
            <person name="Vincze T."/>
            <person name="Grabovich M."/>
            <person name="Anton B.P."/>
            <person name="Dubinina G."/>
            <person name="Orlova M."/>
            <person name="Belousova E."/>
            <person name="Roberts R.J."/>
        </authorList>
    </citation>
    <scope>NUCLEOTIDE SEQUENCE [LARGE SCALE GENOMIC DNA]</scope>
    <source>
        <strain evidence="2 3">BV-S</strain>
    </source>
</reference>
<protein>
    <recommendedName>
        <fullName evidence="1">Sulfatase-modifying factor enzyme-like domain-containing protein</fullName>
    </recommendedName>
</protein>
<dbReference type="AlphaFoldDB" id="A0AAC8W3A8"/>
<dbReference type="Pfam" id="PF03781">
    <property type="entry name" value="FGE-sulfatase"/>
    <property type="match status" value="1"/>
</dbReference>
<dbReference type="InterPro" id="IPR042095">
    <property type="entry name" value="SUMF_sf"/>
</dbReference>
<dbReference type="KEGG" id="ati:AL072_24420"/>
<dbReference type="EMBL" id="CP012404">
    <property type="protein sequence ID" value="ALG74136.1"/>
    <property type="molecule type" value="Genomic_DNA"/>
</dbReference>
<evidence type="ECO:0000259" key="1">
    <source>
        <dbReference type="Pfam" id="PF03781"/>
    </source>
</evidence>
<keyword evidence="3" id="KW-1185">Reference proteome</keyword>
<gene>
    <name evidence="2" type="ORF">AL072_24420</name>
</gene>
<feature type="domain" description="Sulfatase-modifying factor enzyme-like" evidence="1">
    <location>
        <begin position="25"/>
        <end position="123"/>
    </location>
</feature>
<proteinExistence type="predicted"/>
<evidence type="ECO:0000313" key="3">
    <source>
        <dbReference type="Proteomes" id="UP000069935"/>
    </source>
</evidence>
<organism evidence="2 3">
    <name type="scientific">Azospirillum thiophilum</name>
    <dbReference type="NCBI Taxonomy" id="528244"/>
    <lineage>
        <taxon>Bacteria</taxon>
        <taxon>Pseudomonadati</taxon>
        <taxon>Pseudomonadota</taxon>
        <taxon>Alphaproteobacteria</taxon>
        <taxon>Rhodospirillales</taxon>
        <taxon>Azospirillaceae</taxon>
        <taxon>Azospirillum</taxon>
    </lineage>
</organism>
<dbReference type="InterPro" id="IPR005532">
    <property type="entry name" value="SUMF_dom"/>
</dbReference>
<dbReference type="InterPro" id="IPR016187">
    <property type="entry name" value="CTDL_fold"/>
</dbReference>
<dbReference type="SUPFAM" id="SSF56436">
    <property type="entry name" value="C-type lectin-like"/>
    <property type="match status" value="1"/>
</dbReference>
<dbReference type="Gene3D" id="3.90.1580.10">
    <property type="entry name" value="paralog of FGE (formylglycine-generating enzyme)"/>
    <property type="match status" value="1"/>
</dbReference>
<sequence>MSSGEVDVIVFTYSATPDLGSDLEKRDMASFRIATRPVTTAEFRTYCRQAILQPCQFRSKLPDKAPALGMRFADARGYAEWLSGASGRRFALPSHVQLARAFSEKLGASVYEFFDAEFDDQAGRRRRVALSPYYERDVSRGFIALTEDERNEQVGFRLVEVGEERP</sequence>
<accession>A0AAC8W3A8</accession>
<dbReference type="Proteomes" id="UP000069935">
    <property type="component" value="Chromosome 4"/>
</dbReference>
<evidence type="ECO:0000313" key="2">
    <source>
        <dbReference type="EMBL" id="ALG74136.1"/>
    </source>
</evidence>